<feature type="region of interest" description="Disordered" evidence="1">
    <location>
        <begin position="257"/>
        <end position="312"/>
    </location>
</feature>
<evidence type="ECO:0000313" key="3">
    <source>
        <dbReference type="Proteomes" id="UP000070505"/>
    </source>
</evidence>
<dbReference type="EMBL" id="LSRC01000057">
    <property type="protein sequence ID" value="KXI15826.1"/>
    <property type="molecule type" value="Genomic_DNA"/>
</dbReference>
<protein>
    <recommendedName>
        <fullName evidence="4">DUF3710 domain-containing protein</fullName>
    </recommendedName>
</protein>
<sequence length="312" mass="34429">MMGWFGFKRGSHAANAKSTKEVEESREKQQDLDNKEDNNYISASKTSDNYDDSADSANSSDYDGEIQHGPWDVNDDNVPDYSDYLDLGSFYLPFLQGISLRLKKHRETNHIMGVIATYGSSSVSIEAFAAPKSSGIWDDIRKELIESNDKITEIDGAFGKELLLPVSVEGKTVQTRFVGVDGSRWMLRGIFSGQAAEQSMKNSDETLALNGWFSNIVVNRGDEPMAPRDLIPMHEPITAKQRAEALRDALGLSEATVEVEDATGESSGENSGESGDSSQDSILKRDDRPLGKDQQVEVKTTLTRGPMFSEIR</sequence>
<feature type="compositionally biased region" description="Low complexity" evidence="1">
    <location>
        <begin position="264"/>
        <end position="281"/>
    </location>
</feature>
<feature type="compositionally biased region" description="Basic and acidic residues" evidence="1">
    <location>
        <begin position="282"/>
        <end position="296"/>
    </location>
</feature>
<feature type="compositionally biased region" description="Basic and acidic residues" evidence="1">
    <location>
        <begin position="18"/>
        <end position="38"/>
    </location>
</feature>
<evidence type="ECO:0000256" key="1">
    <source>
        <dbReference type="SAM" id="MobiDB-lite"/>
    </source>
</evidence>
<feature type="region of interest" description="Disordered" evidence="1">
    <location>
        <begin position="1"/>
        <end position="74"/>
    </location>
</feature>
<dbReference type="Proteomes" id="UP000070505">
    <property type="component" value="Unassembled WGS sequence"/>
</dbReference>
<reference evidence="2 3" key="1">
    <citation type="submission" date="2016-02" db="EMBL/GenBank/DDBJ databases">
        <authorList>
            <person name="Wen L."/>
            <person name="He K."/>
            <person name="Yang H."/>
        </authorList>
    </citation>
    <scope>NUCLEOTIDE SEQUENCE [LARGE SCALE GENOMIC DNA]</scope>
    <source>
        <strain evidence="2 3">CMW7778B</strain>
    </source>
</reference>
<dbReference type="InterPro" id="IPR022183">
    <property type="entry name" value="DUF3710"/>
</dbReference>
<comment type="caution">
    <text evidence="2">The sequence shown here is derived from an EMBL/GenBank/DDBJ whole genome shotgun (WGS) entry which is preliminary data.</text>
</comment>
<dbReference type="PATRIC" id="fig|2702.101.peg.1247"/>
<evidence type="ECO:0008006" key="4">
    <source>
        <dbReference type="Google" id="ProtNLM"/>
    </source>
</evidence>
<evidence type="ECO:0000313" key="2">
    <source>
        <dbReference type="EMBL" id="KXI15826.1"/>
    </source>
</evidence>
<name>A0A135Z2H8_GARVA</name>
<gene>
    <name evidence="2" type="ORF">HMPREF3230_01261</name>
</gene>
<accession>A0A135Z2H8</accession>
<dbReference type="AlphaFoldDB" id="A0A135Z2H8"/>
<proteinExistence type="predicted"/>
<organism evidence="2 3">
    <name type="scientific">Gardnerella vaginalis</name>
    <dbReference type="NCBI Taxonomy" id="2702"/>
    <lineage>
        <taxon>Bacteria</taxon>
        <taxon>Bacillati</taxon>
        <taxon>Actinomycetota</taxon>
        <taxon>Actinomycetes</taxon>
        <taxon>Bifidobacteriales</taxon>
        <taxon>Bifidobacteriaceae</taxon>
        <taxon>Gardnerella</taxon>
    </lineage>
</organism>
<dbReference type="Pfam" id="PF12502">
    <property type="entry name" value="DUF3710"/>
    <property type="match status" value="1"/>
</dbReference>